<evidence type="ECO:0000313" key="4">
    <source>
        <dbReference type="Proteomes" id="UP000198802"/>
    </source>
</evidence>
<feature type="compositionally biased region" description="Low complexity" evidence="2">
    <location>
        <begin position="29"/>
        <end position="51"/>
    </location>
</feature>
<name>A0A0S4QKT1_9ACTN</name>
<sequence>MAIAGKIEDILQNVLGYTLGSGSGATLSLAGSPGASSTTSSTAAPSTAGGSVDAGLRPDTVRATGPAWLIPDERVEGYHAGGSWKPGFHKNALTFWRWMEGDNNTHAEYLTVWVGARDPSAGGERNSTTADTASNALLDVGKAWKAVSETLPNLAGPGTHFDPDTLGEVGLALKGIGEWAGAVFADLDNDIARIDTKKDNFAGSAAEAFRNRVLAAQAGLTDVLDQSKTWLTPISDAVGSAAAFVHQLDLDRKYWMGENVGDGRPPIGGPPKVWVQPWDLIVALFNNSQVYETWDPGGYSLEGNRNHSGGLWETGRIRGGEGYLHGWREMYIRFPEWSGLTTEYAVLRQPSWIAADIDVRKAWADRVQSSFKPSLDKAQDMVAKFAAAQTAVRLGRMPPPRPPRPPKTTELAGGLGNQDLDKYLDSLEEEINKALKDLNDRINLVAGGANENATKIYDDLNKLKEEINKELSGITGKYNDSLDDVNKNINDQVKNLNNGVNKELDKLYENLGASGANNGLGGLGGPGGGGTGGGYELLPMPQNLGGGSGSTNGLGDLSGLGGTGAGGTGGGYELLPMPPIAGVTSGLGSSGLSDLGDLNTQQLGALQQAGLLSGTRLTPAQSAALREAGLDTDATTLGELSPAQLKELQARGLLDDVPLTSSGLEALGVSGLLDPSPATLNNLGDLSPAQLTQLGSSGLLDNVPITADQLGQLRADGLLGPTSQGIGTLGDLNPTQLQALNDAGLLDSVPLSQQQLGALQQSGLVQSGQGLAGAQTPFVSQSGVTSGLNGLNVPDLSAPTSAFPTQIDGLDVTTPTFDSGVNVGDIRQPLFQTLPDASTSGFGVTSGFGTNGVDLGDASALVPSIPHGDVAGLASGASFGTSGLGTSGLGSSGLASSGLGGTGLGSSLAASGVAALDAVGGTAPASATGGGMPFMPMGMGGAGAGAGAGGRDRQRNTWLTEDEEVWGTDPECAPAVVGREATPAEEGTGRTTSAPAPAAPGRDRIRRGR</sequence>
<dbReference type="RefSeq" id="WP_091275487.1">
    <property type="nucleotide sequence ID" value="NZ_FAOZ01000006.1"/>
</dbReference>
<feature type="region of interest" description="Disordered" evidence="2">
    <location>
        <begin position="942"/>
        <end position="1009"/>
    </location>
</feature>
<dbReference type="Proteomes" id="UP000198802">
    <property type="component" value="Unassembled WGS sequence"/>
</dbReference>
<proteinExistence type="predicted"/>
<feature type="region of interest" description="Disordered" evidence="2">
    <location>
        <begin position="29"/>
        <end position="57"/>
    </location>
</feature>
<evidence type="ECO:0000256" key="2">
    <source>
        <dbReference type="SAM" id="MobiDB-lite"/>
    </source>
</evidence>
<accession>A0A0S4QKT1</accession>
<feature type="coiled-coil region" evidence="1">
    <location>
        <begin position="417"/>
        <end position="510"/>
    </location>
</feature>
<protein>
    <submittedName>
        <fullName evidence="3">Uncharacterized protein</fullName>
    </submittedName>
</protein>
<dbReference type="Gene3D" id="1.20.120.20">
    <property type="entry name" value="Apolipoprotein"/>
    <property type="match status" value="1"/>
</dbReference>
<keyword evidence="4" id="KW-1185">Reference proteome</keyword>
<evidence type="ECO:0000313" key="3">
    <source>
        <dbReference type="EMBL" id="CUU56045.1"/>
    </source>
</evidence>
<reference evidence="4" key="1">
    <citation type="submission" date="2015-11" db="EMBL/GenBank/DDBJ databases">
        <authorList>
            <person name="Varghese N."/>
        </authorList>
    </citation>
    <scope>NUCLEOTIDE SEQUENCE [LARGE SCALE GENOMIC DNA]</scope>
    <source>
        <strain evidence="4">DSM 45899</strain>
    </source>
</reference>
<keyword evidence="1" id="KW-0175">Coiled coil</keyword>
<feature type="compositionally biased region" description="Pro residues" evidence="2">
    <location>
        <begin position="397"/>
        <end position="406"/>
    </location>
</feature>
<feature type="region of interest" description="Disordered" evidence="2">
    <location>
        <begin position="394"/>
        <end position="415"/>
    </location>
</feature>
<organism evidence="3 4">
    <name type="scientific">Parafrankia irregularis</name>
    <dbReference type="NCBI Taxonomy" id="795642"/>
    <lineage>
        <taxon>Bacteria</taxon>
        <taxon>Bacillati</taxon>
        <taxon>Actinomycetota</taxon>
        <taxon>Actinomycetes</taxon>
        <taxon>Frankiales</taxon>
        <taxon>Frankiaceae</taxon>
        <taxon>Parafrankia</taxon>
    </lineage>
</organism>
<dbReference type="AlphaFoldDB" id="A0A0S4QKT1"/>
<dbReference type="EMBL" id="FAOZ01000006">
    <property type="protein sequence ID" value="CUU56045.1"/>
    <property type="molecule type" value="Genomic_DNA"/>
</dbReference>
<evidence type="ECO:0000256" key="1">
    <source>
        <dbReference type="SAM" id="Coils"/>
    </source>
</evidence>
<gene>
    <name evidence="3" type="ORF">Ga0074812_106300</name>
</gene>